<dbReference type="OrthoDB" id="9808392at2"/>
<dbReference type="InterPro" id="IPR002583">
    <property type="entry name" value="Ribosomal_bS20"/>
</dbReference>
<keyword evidence="5 8" id="KW-0689">Ribosomal protein</keyword>
<dbReference type="RefSeq" id="WP_089024166.1">
    <property type="nucleotide sequence ID" value="NZ_NIQC01000026.1"/>
</dbReference>
<dbReference type="GO" id="GO:0005829">
    <property type="term" value="C:cytosol"/>
    <property type="evidence" value="ECO:0007669"/>
    <property type="project" value="TreeGrafter"/>
</dbReference>
<dbReference type="HAMAP" id="MF_00500">
    <property type="entry name" value="Ribosomal_bS20"/>
    <property type="match status" value="1"/>
</dbReference>
<keyword evidence="4 8" id="KW-0694">RNA-binding</keyword>
<dbReference type="AlphaFoldDB" id="A0A226BWH3"/>
<proteinExistence type="inferred from homology"/>
<keyword evidence="11" id="KW-1185">Reference proteome</keyword>
<protein>
    <recommendedName>
        <fullName evidence="7 8">Small ribosomal subunit protein bS20</fullName>
    </recommendedName>
</protein>
<evidence type="ECO:0000256" key="5">
    <source>
        <dbReference type="ARBA" id="ARBA00022980"/>
    </source>
</evidence>
<evidence type="ECO:0000256" key="3">
    <source>
        <dbReference type="ARBA" id="ARBA00022730"/>
    </source>
</evidence>
<reference evidence="10 11" key="1">
    <citation type="submission" date="2017-06" db="EMBL/GenBank/DDBJ databases">
        <title>Draft Genome Sequence of Natranaerobius trueperi halophilic, alkalithermophilic bacteria from soda lakes.</title>
        <authorList>
            <person name="Zhao B."/>
        </authorList>
    </citation>
    <scope>NUCLEOTIDE SEQUENCE [LARGE SCALE GENOMIC DNA]</scope>
    <source>
        <strain evidence="10 11">DSM 18760</strain>
    </source>
</reference>
<dbReference type="Proteomes" id="UP000214588">
    <property type="component" value="Unassembled WGS sequence"/>
</dbReference>
<evidence type="ECO:0000256" key="7">
    <source>
        <dbReference type="ARBA" id="ARBA00035136"/>
    </source>
</evidence>
<evidence type="ECO:0000256" key="9">
    <source>
        <dbReference type="SAM" id="Coils"/>
    </source>
</evidence>
<dbReference type="InterPro" id="IPR036510">
    <property type="entry name" value="Ribosomal_bS20_sf"/>
</dbReference>
<evidence type="ECO:0000313" key="10">
    <source>
        <dbReference type="EMBL" id="OWZ83132.1"/>
    </source>
</evidence>
<sequence length="88" mass="9988">MPNIKSAKKRVEITEKKTLRNRRVKSQVKSAIKSFEVALNNQDIENAEQKLQQVKKTIDKAVSKGVIHKNTAARKKSRFTAKLKNIAS</sequence>
<dbReference type="GO" id="GO:0070181">
    <property type="term" value="F:small ribosomal subunit rRNA binding"/>
    <property type="evidence" value="ECO:0007669"/>
    <property type="project" value="TreeGrafter"/>
</dbReference>
<dbReference type="Pfam" id="PF01649">
    <property type="entry name" value="Ribosomal_S20p"/>
    <property type="match status" value="1"/>
</dbReference>
<evidence type="ECO:0000313" key="11">
    <source>
        <dbReference type="Proteomes" id="UP000214588"/>
    </source>
</evidence>
<dbReference type="PANTHER" id="PTHR33398:SF1">
    <property type="entry name" value="SMALL RIBOSOMAL SUBUNIT PROTEIN BS20C"/>
    <property type="match status" value="1"/>
</dbReference>
<name>A0A226BWH3_9FIRM</name>
<comment type="similarity">
    <text evidence="2 8">Belongs to the bacterial ribosomal protein bS20 family.</text>
</comment>
<evidence type="ECO:0000256" key="8">
    <source>
        <dbReference type="HAMAP-Rule" id="MF_00500"/>
    </source>
</evidence>
<evidence type="ECO:0000256" key="1">
    <source>
        <dbReference type="ARBA" id="ARBA00003134"/>
    </source>
</evidence>
<organism evidence="10 11">
    <name type="scientific">Natranaerobius trueperi</name>
    <dbReference type="NCBI Taxonomy" id="759412"/>
    <lineage>
        <taxon>Bacteria</taxon>
        <taxon>Bacillati</taxon>
        <taxon>Bacillota</taxon>
        <taxon>Clostridia</taxon>
        <taxon>Natranaerobiales</taxon>
        <taxon>Natranaerobiaceae</taxon>
        <taxon>Natranaerobius</taxon>
    </lineage>
</organism>
<keyword evidence="3 8" id="KW-0699">rRNA-binding</keyword>
<keyword evidence="6 8" id="KW-0687">Ribonucleoprotein</keyword>
<dbReference type="PANTHER" id="PTHR33398">
    <property type="entry name" value="30S RIBOSOMAL PROTEIN S20"/>
    <property type="match status" value="1"/>
</dbReference>
<gene>
    <name evidence="8" type="primary">rpsT</name>
    <name evidence="10" type="ORF">CDO51_10200</name>
</gene>
<dbReference type="GO" id="GO:0003735">
    <property type="term" value="F:structural constituent of ribosome"/>
    <property type="evidence" value="ECO:0007669"/>
    <property type="project" value="InterPro"/>
</dbReference>
<feature type="coiled-coil region" evidence="9">
    <location>
        <begin position="37"/>
        <end position="64"/>
    </location>
</feature>
<accession>A0A226BWH3</accession>
<dbReference type="Gene3D" id="1.20.58.110">
    <property type="entry name" value="Ribosomal protein S20"/>
    <property type="match status" value="1"/>
</dbReference>
<keyword evidence="9" id="KW-0175">Coiled coil</keyword>
<dbReference type="NCBIfam" id="TIGR00029">
    <property type="entry name" value="S20"/>
    <property type="match status" value="1"/>
</dbReference>
<dbReference type="FunFam" id="1.20.58.110:FF:000001">
    <property type="entry name" value="30S ribosomal protein S20"/>
    <property type="match status" value="1"/>
</dbReference>
<dbReference type="SUPFAM" id="SSF46992">
    <property type="entry name" value="Ribosomal protein S20"/>
    <property type="match status" value="1"/>
</dbReference>
<comment type="caution">
    <text evidence="10">The sequence shown here is derived from an EMBL/GenBank/DDBJ whole genome shotgun (WGS) entry which is preliminary data.</text>
</comment>
<dbReference type="GO" id="GO:0006412">
    <property type="term" value="P:translation"/>
    <property type="evidence" value="ECO:0007669"/>
    <property type="project" value="UniProtKB-UniRule"/>
</dbReference>
<evidence type="ECO:0000256" key="2">
    <source>
        <dbReference type="ARBA" id="ARBA00007634"/>
    </source>
</evidence>
<evidence type="ECO:0000256" key="6">
    <source>
        <dbReference type="ARBA" id="ARBA00023274"/>
    </source>
</evidence>
<evidence type="ECO:0000256" key="4">
    <source>
        <dbReference type="ARBA" id="ARBA00022884"/>
    </source>
</evidence>
<dbReference type="GO" id="GO:0015935">
    <property type="term" value="C:small ribosomal subunit"/>
    <property type="evidence" value="ECO:0007669"/>
    <property type="project" value="TreeGrafter"/>
</dbReference>
<comment type="function">
    <text evidence="1 8">Binds directly to 16S ribosomal RNA.</text>
</comment>
<dbReference type="EMBL" id="NIQC01000026">
    <property type="protein sequence ID" value="OWZ83132.1"/>
    <property type="molecule type" value="Genomic_DNA"/>
</dbReference>